<feature type="domain" description="Calcineurin-like phosphoesterase" evidence="1">
    <location>
        <begin position="75"/>
        <end position="250"/>
    </location>
</feature>
<dbReference type="SUPFAM" id="SSF56300">
    <property type="entry name" value="Metallo-dependent phosphatases"/>
    <property type="match status" value="1"/>
</dbReference>
<dbReference type="InterPro" id="IPR004843">
    <property type="entry name" value="Calcineurin-like_PHP"/>
</dbReference>
<reference evidence="2" key="1">
    <citation type="journal article" date="2014" name="Front. Microbiol.">
        <title>High frequency of phylogenetically diverse reductive dehalogenase-homologous genes in deep subseafloor sedimentary metagenomes.</title>
        <authorList>
            <person name="Kawai M."/>
            <person name="Futagami T."/>
            <person name="Toyoda A."/>
            <person name="Takaki Y."/>
            <person name="Nishi S."/>
            <person name="Hori S."/>
            <person name="Arai W."/>
            <person name="Tsubouchi T."/>
            <person name="Morono Y."/>
            <person name="Uchiyama I."/>
            <person name="Ito T."/>
            <person name="Fujiyama A."/>
            <person name="Inagaki F."/>
            <person name="Takami H."/>
        </authorList>
    </citation>
    <scope>NUCLEOTIDE SEQUENCE</scope>
    <source>
        <strain evidence="2">Expedition CK06-06</strain>
    </source>
</reference>
<proteinExistence type="predicted"/>
<protein>
    <recommendedName>
        <fullName evidence="1">Calcineurin-like phosphoesterase domain-containing protein</fullName>
    </recommendedName>
</protein>
<name>X0SKU0_9ZZZZ</name>
<feature type="non-terminal residue" evidence="2">
    <location>
        <position position="257"/>
    </location>
</feature>
<organism evidence="2">
    <name type="scientific">marine sediment metagenome</name>
    <dbReference type="NCBI Taxonomy" id="412755"/>
    <lineage>
        <taxon>unclassified sequences</taxon>
        <taxon>metagenomes</taxon>
        <taxon>ecological metagenomes</taxon>
    </lineage>
</organism>
<dbReference type="PANTHER" id="PTHR43143:SF1">
    <property type="entry name" value="SERINE_THREONINE-PROTEIN PHOSPHATASE CPPED1"/>
    <property type="match status" value="1"/>
</dbReference>
<evidence type="ECO:0000313" key="2">
    <source>
        <dbReference type="EMBL" id="GAF75761.1"/>
    </source>
</evidence>
<sequence>MRKRKSKVPPPRWHEVTPRTVERSGKLRIIGIVFFLLLVLSSCTLKTPNKSNNSDQPSKPDELDILDKPILSFSIISDPESDIENLKKALQKTKEKNLKFVIIPGDLTQTGTPEELDQVKQTLQESKLDYYLIPGNHDIWYSRKKNTHTFNQFFGPSYYAKEIGDYQFIFLDNSDEYLGMGAPQLSWLEVKLLNLKPLNFFIFSHIPFFHPQSPKAMGELNAKLKIEAQDLLNKFCQNPPLAIFSGHLHRTEDYGYS</sequence>
<evidence type="ECO:0000259" key="1">
    <source>
        <dbReference type="Pfam" id="PF00149"/>
    </source>
</evidence>
<dbReference type="AlphaFoldDB" id="X0SKU0"/>
<dbReference type="GO" id="GO:0016787">
    <property type="term" value="F:hydrolase activity"/>
    <property type="evidence" value="ECO:0007669"/>
    <property type="project" value="InterPro"/>
</dbReference>
<dbReference type="InterPro" id="IPR029052">
    <property type="entry name" value="Metallo-depent_PP-like"/>
</dbReference>
<dbReference type="InterPro" id="IPR051918">
    <property type="entry name" value="STPP_CPPED1"/>
</dbReference>
<dbReference type="Gene3D" id="3.60.21.10">
    <property type="match status" value="1"/>
</dbReference>
<dbReference type="EMBL" id="BARS01004283">
    <property type="protein sequence ID" value="GAF75761.1"/>
    <property type="molecule type" value="Genomic_DNA"/>
</dbReference>
<dbReference type="PANTHER" id="PTHR43143">
    <property type="entry name" value="METALLOPHOSPHOESTERASE, CALCINEURIN SUPERFAMILY"/>
    <property type="match status" value="1"/>
</dbReference>
<gene>
    <name evidence="2" type="ORF">S01H1_08338</name>
</gene>
<comment type="caution">
    <text evidence="2">The sequence shown here is derived from an EMBL/GenBank/DDBJ whole genome shotgun (WGS) entry which is preliminary data.</text>
</comment>
<dbReference type="Pfam" id="PF00149">
    <property type="entry name" value="Metallophos"/>
    <property type="match status" value="1"/>
</dbReference>
<accession>X0SKU0</accession>